<dbReference type="OrthoDB" id="345413at2"/>
<keyword evidence="3" id="KW-0804">Transcription</keyword>
<dbReference type="InterPro" id="IPR009057">
    <property type="entry name" value="Homeodomain-like_sf"/>
</dbReference>
<dbReference type="SUPFAM" id="SSF46689">
    <property type="entry name" value="Homeodomain-like"/>
    <property type="match status" value="1"/>
</dbReference>
<dbReference type="Pfam" id="PF12833">
    <property type="entry name" value="HTH_18"/>
    <property type="match status" value="1"/>
</dbReference>
<sequence length="337" mass="36804">MIDPLIVLLIGFSVIGLGILLVAHLFFMDTVQKTRRGMAACAALTLLLVGLQLQHLQHLSSGADLLNSGPYAFMLCAVPAAFYLFSRDVLLPDVPLRLRDLLHLAPVLAAAFLPPNWVAVMSFVVGAGYSVWLARLVYGMRRNVGRFRFEMFFFGLFALIAVGVLALVIALPWTGAPLFYRAYAAAIGVSVALVISVLLIYPQILTDIHEAARLAYANSTLKGVDVEGRLEALNSLMTRDKLYCNENLSLALLAEAMNLSAHQLSELINSRFGVSFPRYIRELRVAEAKAILSRDQRSSALSVGMMCGFGSQSAFYAAFREVTGESPAAFRKKQPTA</sequence>
<keyword evidence="2" id="KW-0238">DNA-binding</keyword>
<proteinExistence type="predicted"/>
<feature type="transmembrane region" description="Helical" evidence="4">
    <location>
        <begin position="39"/>
        <end position="56"/>
    </location>
</feature>
<dbReference type="RefSeq" id="WP_104229858.1">
    <property type="nucleotide sequence ID" value="NZ_PSNW01000003.1"/>
</dbReference>
<evidence type="ECO:0000256" key="4">
    <source>
        <dbReference type="SAM" id="Phobius"/>
    </source>
</evidence>
<dbReference type="GO" id="GO:0003700">
    <property type="term" value="F:DNA-binding transcription factor activity"/>
    <property type="evidence" value="ECO:0007669"/>
    <property type="project" value="InterPro"/>
</dbReference>
<comment type="caution">
    <text evidence="6">The sequence shown here is derived from an EMBL/GenBank/DDBJ whole genome shotgun (WGS) entry which is preliminary data.</text>
</comment>
<feature type="domain" description="HTH araC/xylS-type" evidence="5">
    <location>
        <begin position="227"/>
        <end position="333"/>
    </location>
</feature>
<dbReference type="EMBL" id="PSNW01000003">
    <property type="protein sequence ID" value="PPE74701.1"/>
    <property type="molecule type" value="Genomic_DNA"/>
</dbReference>
<feature type="transmembrane region" description="Helical" evidence="4">
    <location>
        <begin position="120"/>
        <end position="139"/>
    </location>
</feature>
<dbReference type="PROSITE" id="PS01124">
    <property type="entry name" value="HTH_ARAC_FAMILY_2"/>
    <property type="match status" value="1"/>
</dbReference>
<dbReference type="Proteomes" id="UP000238220">
    <property type="component" value="Unassembled WGS sequence"/>
</dbReference>
<name>A0A2S5TIA8_9GAMM</name>
<dbReference type="PANTHER" id="PTHR43280">
    <property type="entry name" value="ARAC-FAMILY TRANSCRIPTIONAL REGULATOR"/>
    <property type="match status" value="1"/>
</dbReference>
<keyword evidence="1" id="KW-0805">Transcription regulation</keyword>
<protein>
    <submittedName>
        <fullName evidence="6">AraC family transcriptional regulator</fullName>
    </submittedName>
</protein>
<keyword evidence="7" id="KW-1185">Reference proteome</keyword>
<evidence type="ECO:0000256" key="2">
    <source>
        <dbReference type="ARBA" id="ARBA00023125"/>
    </source>
</evidence>
<keyword evidence="4" id="KW-1133">Transmembrane helix</keyword>
<evidence type="ECO:0000313" key="7">
    <source>
        <dbReference type="Proteomes" id="UP000238220"/>
    </source>
</evidence>
<gene>
    <name evidence="6" type="ORF">C3942_08060</name>
</gene>
<dbReference type="AlphaFoldDB" id="A0A2S5TIA8"/>
<dbReference type="SMART" id="SM00342">
    <property type="entry name" value="HTH_ARAC"/>
    <property type="match status" value="1"/>
</dbReference>
<keyword evidence="4" id="KW-0812">Transmembrane</keyword>
<feature type="transmembrane region" description="Helical" evidence="4">
    <location>
        <begin position="179"/>
        <end position="201"/>
    </location>
</feature>
<organism evidence="6 7">
    <name type="scientific">Solimonas fluminis</name>
    <dbReference type="NCBI Taxonomy" id="2086571"/>
    <lineage>
        <taxon>Bacteria</taxon>
        <taxon>Pseudomonadati</taxon>
        <taxon>Pseudomonadota</taxon>
        <taxon>Gammaproteobacteria</taxon>
        <taxon>Nevskiales</taxon>
        <taxon>Nevskiaceae</taxon>
        <taxon>Solimonas</taxon>
    </lineage>
</organism>
<feature type="transmembrane region" description="Helical" evidence="4">
    <location>
        <begin position="151"/>
        <end position="173"/>
    </location>
</feature>
<evidence type="ECO:0000259" key="5">
    <source>
        <dbReference type="PROSITE" id="PS01124"/>
    </source>
</evidence>
<accession>A0A2S5TIA8</accession>
<dbReference type="PANTHER" id="PTHR43280:SF29">
    <property type="entry name" value="ARAC-FAMILY TRANSCRIPTIONAL REGULATOR"/>
    <property type="match status" value="1"/>
</dbReference>
<feature type="transmembrane region" description="Helical" evidence="4">
    <location>
        <begin position="6"/>
        <end position="27"/>
    </location>
</feature>
<dbReference type="GO" id="GO:0043565">
    <property type="term" value="F:sequence-specific DNA binding"/>
    <property type="evidence" value="ECO:0007669"/>
    <property type="project" value="InterPro"/>
</dbReference>
<evidence type="ECO:0000256" key="3">
    <source>
        <dbReference type="ARBA" id="ARBA00023163"/>
    </source>
</evidence>
<dbReference type="InterPro" id="IPR018060">
    <property type="entry name" value="HTH_AraC"/>
</dbReference>
<dbReference type="Gene3D" id="1.10.10.60">
    <property type="entry name" value="Homeodomain-like"/>
    <property type="match status" value="2"/>
</dbReference>
<evidence type="ECO:0000256" key="1">
    <source>
        <dbReference type="ARBA" id="ARBA00023015"/>
    </source>
</evidence>
<keyword evidence="4" id="KW-0472">Membrane</keyword>
<reference evidence="6 7" key="1">
    <citation type="submission" date="2018-02" db="EMBL/GenBank/DDBJ databases">
        <title>Genome sequencing of Solimonas sp. HR-BB.</title>
        <authorList>
            <person name="Lee Y."/>
            <person name="Jeon C.O."/>
        </authorList>
    </citation>
    <scope>NUCLEOTIDE SEQUENCE [LARGE SCALE GENOMIC DNA]</scope>
    <source>
        <strain evidence="6 7">HR-BB</strain>
    </source>
</reference>
<evidence type="ECO:0000313" key="6">
    <source>
        <dbReference type="EMBL" id="PPE74701.1"/>
    </source>
</evidence>